<protein>
    <recommendedName>
        <fullName evidence="3">PIN domain-containing protein</fullName>
    </recommendedName>
</protein>
<evidence type="ECO:0000313" key="1">
    <source>
        <dbReference type="EMBL" id="GDY33122.1"/>
    </source>
</evidence>
<dbReference type="Proteomes" id="UP000298860">
    <property type="component" value="Unassembled WGS sequence"/>
</dbReference>
<dbReference type="Gene3D" id="3.40.50.1010">
    <property type="entry name" value="5'-nuclease"/>
    <property type="match status" value="1"/>
</dbReference>
<evidence type="ECO:0000313" key="2">
    <source>
        <dbReference type="Proteomes" id="UP000298860"/>
    </source>
</evidence>
<reference evidence="2" key="1">
    <citation type="submission" date="2019-04" db="EMBL/GenBank/DDBJ databases">
        <title>Draft genome sequence of Pseudonocardiaceae bacterium SL3-2-4.</title>
        <authorList>
            <person name="Ningsih F."/>
            <person name="Yokota A."/>
            <person name="Sakai Y."/>
            <person name="Nanatani K."/>
            <person name="Yabe S."/>
            <person name="Oetari A."/>
            <person name="Sjamsuridzal W."/>
        </authorList>
    </citation>
    <scope>NUCLEOTIDE SEQUENCE [LARGE SCALE GENOMIC DNA]</scope>
    <source>
        <strain evidence="2">SL3-2-4</strain>
    </source>
</reference>
<dbReference type="AlphaFoldDB" id="A0A4D4JCM0"/>
<dbReference type="InterPro" id="IPR029060">
    <property type="entry name" value="PIN-like_dom_sf"/>
</dbReference>
<gene>
    <name evidence="1" type="ORF">GTS_47550</name>
</gene>
<sequence length="72" mass="8070">MVAGSWSWSAWCRVIWRMAQLVKTYADLPLGAVDASVITVAERLGISRVATLDRRHFTVVRPKHVPALELLP</sequence>
<dbReference type="SUPFAM" id="SSF88723">
    <property type="entry name" value="PIN domain-like"/>
    <property type="match status" value="1"/>
</dbReference>
<organism evidence="1 2">
    <name type="scientific">Gandjariella thermophila</name>
    <dbReference type="NCBI Taxonomy" id="1931992"/>
    <lineage>
        <taxon>Bacteria</taxon>
        <taxon>Bacillati</taxon>
        <taxon>Actinomycetota</taxon>
        <taxon>Actinomycetes</taxon>
        <taxon>Pseudonocardiales</taxon>
        <taxon>Pseudonocardiaceae</taxon>
        <taxon>Gandjariella</taxon>
    </lineage>
</organism>
<evidence type="ECO:0008006" key="3">
    <source>
        <dbReference type="Google" id="ProtNLM"/>
    </source>
</evidence>
<accession>A0A4D4JCM0</accession>
<keyword evidence="2" id="KW-1185">Reference proteome</keyword>
<comment type="caution">
    <text evidence="1">The sequence shown here is derived from an EMBL/GenBank/DDBJ whole genome shotgun (WGS) entry which is preliminary data.</text>
</comment>
<proteinExistence type="predicted"/>
<dbReference type="EMBL" id="BJFL01000034">
    <property type="protein sequence ID" value="GDY33122.1"/>
    <property type="molecule type" value="Genomic_DNA"/>
</dbReference>
<name>A0A4D4JCM0_9PSEU</name>